<dbReference type="EMBL" id="JACHJT010000001">
    <property type="protein sequence ID" value="MBB4930517.1"/>
    <property type="molecule type" value="Genomic_DNA"/>
</dbReference>
<dbReference type="Proteomes" id="UP000523007">
    <property type="component" value="Unassembled WGS sequence"/>
</dbReference>
<reference evidence="1 2" key="1">
    <citation type="submission" date="2020-08" db="EMBL/GenBank/DDBJ databases">
        <title>Sequencing the genomes of 1000 actinobacteria strains.</title>
        <authorList>
            <person name="Klenk H.-P."/>
        </authorList>
    </citation>
    <scope>NUCLEOTIDE SEQUENCE [LARGE SCALE GENOMIC DNA]</scope>
    <source>
        <strain evidence="1 2">DSM 102030</strain>
    </source>
</reference>
<gene>
    <name evidence="1" type="ORF">F4561_001337</name>
</gene>
<evidence type="ECO:0000313" key="2">
    <source>
        <dbReference type="Proteomes" id="UP000523007"/>
    </source>
</evidence>
<protein>
    <recommendedName>
        <fullName evidence="3">Cache domain-containing protein</fullName>
    </recommendedName>
</protein>
<comment type="caution">
    <text evidence="1">The sequence shown here is derived from an EMBL/GenBank/DDBJ whole genome shotgun (WGS) entry which is preliminary data.</text>
</comment>
<dbReference type="RefSeq" id="WP_184575772.1">
    <property type="nucleotide sequence ID" value="NZ_JACHJT010000001.1"/>
</dbReference>
<proteinExistence type="predicted"/>
<accession>A0A7W7REH1</accession>
<sequence>MADDDPHRRARAASEAIGARIDSVFEELAEIGEVTTAALASGPLNRADLTDVDAALQQMLVRNRRVVDGAGVAFAPGVLLDAHTWLEWWRVSGHEELEFARHVFNPSSVRYYDYTEMQWFALPVARQRAAAVGPYFDSGGTDRNIVTLSTPCPTGGGTSVAAADLRLDQLESEFRTALGSDAPAVALVNDRDRVIASTSAYVLAGTLLPSDTEERYSFTDVVSLDPERLPWRVAAVS</sequence>
<dbReference type="AlphaFoldDB" id="A0A7W7REH1"/>
<dbReference type="CDD" id="cd12913">
    <property type="entry name" value="PDC1_MCP_like"/>
    <property type="match status" value="1"/>
</dbReference>
<evidence type="ECO:0008006" key="3">
    <source>
        <dbReference type="Google" id="ProtNLM"/>
    </source>
</evidence>
<dbReference type="Gene3D" id="3.30.450.20">
    <property type="entry name" value="PAS domain"/>
    <property type="match status" value="1"/>
</dbReference>
<name>A0A7W7REH1_9ACTN</name>
<organism evidence="1 2">
    <name type="scientific">Lipingzhangella halophila</name>
    <dbReference type="NCBI Taxonomy" id="1783352"/>
    <lineage>
        <taxon>Bacteria</taxon>
        <taxon>Bacillati</taxon>
        <taxon>Actinomycetota</taxon>
        <taxon>Actinomycetes</taxon>
        <taxon>Streptosporangiales</taxon>
        <taxon>Nocardiopsidaceae</taxon>
        <taxon>Lipingzhangella</taxon>
    </lineage>
</organism>
<keyword evidence="2" id="KW-1185">Reference proteome</keyword>
<evidence type="ECO:0000313" key="1">
    <source>
        <dbReference type="EMBL" id="MBB4930517.1"/>
    </source>
</evidence>